<sequence length="83" mass="8815">MSLHPSAQALTWAPPVHLAWSQVFGSLAMLQYALVFFVIALIAAIFGFGGIAAGAVEIAKILFFIFLVVALVAAVMGLVRRGR</sequence>
<organism evidence="6 7">
    <name type="scientific">Cupriavidus necator</name>
    <name type="common">Alcaligenes eutrophus</name>
    <name type="synonym">Ralstonia eutropha</name>
    <dbReference type="NCBI Taxonomy" id="106590"/>
    <lineage>
        <taxon>Bacteria</taxon>
        <taxon>Pseudomonadati</taxon>
        <taxon>Pseudomonadota</taxon>
        <taxon>Betaproteobacteria</taxon>
        <taxon>Burkholderiales</taxon>
        <taxon>Burkholderiaceae</taxon>
        <taxon>Cupriavidus</taxon>
    </lineage>
</organism>
<dbReference type="AlphaFoldDB" id="A0A1U9UJD1"/>
<dbReference type="EMBL" id="CP017757">
    <property type="protein sequence ID" value="AQV92411.1"/>
    <property type="molecule type" value="Genomic_DNA"/>
</dbReference>
<keyword evidence="2 5" id="KW-0812">Transmembrane</keyword>
<dbReference type="InterPro" id="IPR009760">
    <property type="entry name" value="DUF1328"/>
</dbReference>
<evidence type="ECO:0000313" key="7">
    <source>
        <dbReference type="Proteomes" id="UP000189627"/>
    </source>
</evidence>
<dbReference type="NCBIfam" id="NF010229">
    <property type="entry name" value="PRK13682.1-4"/>
    <property type="match status" value="1"/>
</dbReference>
<name>A0A1U9UJD1_CUPNE</name>
<evidence type="ECO:0000256" key="3">
    <source>
        <dbReference type="ARBA" id="ARBA00022989"/>
    </source>
</evidence>
<comment type="similarity">
    <text evidence="5">Belongs to the UPF0391 family.</text>
</comment>
<keyword evidence="4 5" id="KW-0472">Membrane</keyword>
<protein>
    <recommendedName>
        <fullName evidence="5">UPF0391 membrane protein BJN34_00695</fullName>
    </recommendedName>
</protein>
<dbReference type="HAMAP" id="MF_01361">
    <property type="entry name" value="UPF0391"/>
    <property type="match status" value="1"/>
</dbReference>
<gene>
    <name evidence="6" type="ORF">BJN34_00695</name>
</gene>
<dbReference type="KEGG" id="cuh:BJN34_00695"/>
<dbReference type="NCBIfam" id="NF010226">
    <property type="entry name" value="PRK13682.1-1"/>
    <property type="match status" value="1"/>
</dbReference>
<dbReference type="Proteomes" id="UP000189627">
    <property type="component" value="Chromosome 1"/>
</dbReference>
<evidence type="ECO:0000256" key="4">
    <source>
        <dbReference type="ARBA" id="ARBA00023136"/>
    </source>
</evidence>
<dbReference type="GO" id="GO:0005886">
    <property type="term" value="C:plasma membrane"/>
    <property type="evidence" value="ECO:0007669"/>
    <property type="project" value="UniProtKB-UniRule"/>
</dbReference>
<proteinExistence type="inferred from homology"/>
<comment type="caution">
    <text evidence="5">Lacks conserved residue(s) required for the propagation of feature annotation.</text>
</comment>
<keyword evidence="1 5" id="KW-1003">Cell membrane</keyword>
<evidence type="ECO:0000313" key="6">
    <source>
        <dbReference type="EMBL" id="AQV92411.1"/>
    </source>
</evidence>
<feature type="transmembrane region" description="Helical" evidence="5">
    <location>
        <begin position="32"/>
        <end position="55"/>
    </location>
</feature>
<evidence type="ECO:0000256" key="2">
    <source>
        <dbReference type="ARBA" id="ARBA00022692"/>
    </source>
</evidence>
<evidence type="ECO:0000256" key="5">
    <source>
        <dbReference type="HAMAP-Rule" id="MF_01361"/>
    </source>
</evidence>
<feature type="transmembrane region" description="Helical" evidence="5">
    <location>
        <begin position="61"/>
        <end position="79"/>
    </location>
</feature>
<keyword evidence="3 5" id="KW-1133">Transmembrane helix</keyword>
<reference evidence="7" key="1">
    <citation type="submission" date="2017-02" db="EMBL/GenBank/DDBJ databases">
        <title>Complete genome sequence of Cupriavidus necator strain NH9, a 3-chlorobenzoate degrader.</title>
        <authorList>
            <person name="Moriuchi R."/>
            <person name="Dohra H."/>
            <person name="Ogawa N."/>
        </authorList>
    </citation>
    <scope>NUCLEOTIDE SEQUENCE [LARGE SCALE GENOMIC DNA]</scope>
    <source>
        <strain evidence="7">NH9</strain>
    </source>
</reference>
<accession>A0A1U9UJD1</accession>
<evidence type="ECO:0000256" key="1">
    <source>
        <dbReference type="ARBA" id="ARBA00022475"/>
    </source>
</evidence>
<dbReference type="Pfam" id="PF07043">
    <property type="entry name" value="DUF1328"/>
    <property type="match status" value="1"/>
</dbReference>